<sequence length="123" mass="14104">MCWMSPIPEKVKKEMAKKVDFVECLGEIDTLVKNNGFTIFNRFDLWSRRKDLVFSSHGHFSLWGIREINDSFARNLASSLGRRVPPAVPMTATPVSGACEDHNESTGKRSDKDRPRPHPYQRK</sequence>
<dbReference type="AlphaFoldDB" id="A0A819SYF0"/>
<organism evidence="2 4">
    <name type="scientific">Adineta steineri</name>
    <dbReference type="NCBI Taxonomy" id="433720"/>
    <lineage>
        <taxon>Eukaryota</taxon>
        <taxon>Metazoa</taxon>
        <taxon>Spiralia</taxon>
        <taxon>Gnathifera</taxon>
        <taxon>Rotifera</taxon>
        <taxon>Eurotatoria</taxon>
        <taxon>Bdelloidea</taxon>
        <taxon>Adinetida</taxon>
        <taxon>Adinetidae</taxon>
        <taxon>Adineta</taxon>
    </lineage>
</organism>
<evidence type="ECO:0000313" key="3">
    <source>
        <dbReference type="EMBL" id="CAF4092221.1"/>
    </source>
</evidence>
<dbReference type="EMBL" id="CAJOBB010003988">
    <property type="protein sequence ID" value="CAF4068796.1"/>
    <property type="molecule type" value="Genomic_DNA"/>
</dbReference>
<evidence type="ECO:0000313" key="2">
    <source>
        <dbReference type="EMBL" id="CAF4068796.1"/>
    </source>
</evidence>
<protein>
    <submittedName>
        <fullName evidence="2">Uncharacterized protein</fullName>
    </submittedName>
</protein>
<reference evidence="2" key="1">
    <citation type="submission" date="2021-02" db="EMBL/GenBank/DDBJ databases">
        <authorList>
            <person name="Nowell W R."/>
        </authorList>
    </citation>
    <scope>NUCLEOTIDE SEQUENCE</scope>
</reference>
<feature type="compositionally biased region" description="Basic and acidic residues" evidence="1">
    <location>
        <begin position="99"/>
        <end position="116"/>
    </location>
</feature>
<dbReference type="EMBL" id="CAJOAY010005024">
    <property type="protein sequence ID" value="CAF4092221.1"/>
    <property type="molecule type" value="Genomic_DNA"/>
</dbReference>
<evidence type="ECO:0000313" key="4">
    <source>
        <dbReference type="Proteomes" id="UP000663868"/>
    </source>
</evidence>
<feature type="region of interest" description="Disordered" evidence="1">
    <location>
        <begin position="83"/>
        <end position="123"/>
    </location>
</feature>
<gene>
    <name evidence="2" type="ORF">KXQ929_LOCUS32609</name>
    <name evidence="3" type="ORF">OKA104_LOCUS35207</name>
</gene>
<accession>A0A819SYF0</accession>
<name>A0A819SYF0_9BILA</name>
<proteinExistence type="predicted"/>
<comment type="caution">
    <text evidence="2">The sequence shown here is derived from an EMBL/GenBank/DDBJ whole genome shotgun (WGS) entry which is preliminary data.</text>
</comment>
<dbReference type="Proteomes" id="UP000663868">
    <property type="component" value="Unassembled WGS sequence"/>
</dbReference>
<evidence type="ECO:0000256" key="1">
    <source>
        <dbReference type="SAM" id="MobiDB-lite"/>
    </source>
</evidence>
<dbReference type="Proteomes" id="UP000663881">
    <property type="component" value="Unassembled WGS sequence"/>
</dbReference>